<dbReference type="SMART" id="SM00343">
    <property type="entry name" value="ZnF_C2HC"/>
    <property type="match status" value="2"/>
</dbReference>
<evidence type="ECO:0000256" key="2">
    <source>
        <dbReference type="SAM" id="MobiDB-lite"/>
    </source>
</evidence>
<keyword evidence="5" id="KW-1185">Reference proteome</keyword>
<keyword evidence="1" id="KW-0479">Metal-binding</keyword>
<comment type="caution">
    <text evidence="4">The sequence shown here is derived from an EMBL/GenBank/DDBJ whole genome shotgun (WGS) entry which is preliminary data.</text>
</comment>
<evidence type="ECO:0000313" key="5">
    <source>
        <dbReference type="Proteomes" id="UP000823388"/>
    </source>
</evidence>
<dbReference type="InterPro" id="IPR036875">
    <property type="entry name" value="Znf_CCHC_sf"/>
</dbReference>
<feature type="compositionally biased region" description="Low complexity" evidence="2">
    <location>
        <begin position="222"/>
        <end position="252"/>
    </location>
</feature>
<feature type="compositionally biased region" description="Pro residues" evidence="2">
    <location>
        <begin position="1"/>
        <end position="15"/>
    </location>
</feature>
<dbReference type="EMBL" id="CM029042">
    <property type="protein sequence ID" value="KAG2621192.1"/>
    <property type="molecule type" value="Genomic_DNA"/>
</dbReference>
<dbReference type="SUPFAM" id="SSF57756">
    <property type="entry name" value="Retrovirus zinc finger-like domains"/>
    <property type="match status" value="1"/>
</dbReference>
<keyword evidence="1" id="KW-0863">Zinc-finger</keyword>
<keyword evidence="1" id="KW-0862">Zinc</keyword>
<reference evidence="4" key="1">
    <citation type="submission" date="2020-05" db="EMBL/GenBank/DDBJ databases">
        <title>WGS assembly of Panicum virgatum.</title>
        <authorList>
            <person name="Lovell J.T."/>
            <person name="Jenkins J."/>
            <person name="Shu S."/>
            <person name="Juenger T.E."/>
            <person name="Schmutz J."/>
        </authorList>
    </citation>
    <scope>NUCLEOTIDE SEQUENCE</scope>
    <source>
        <strain evidence="4">AP13</strain>
    </source>
</reference>
<proteinExistence type="predicted"/>
<feature type="region of interest" description="Disordered" evidence="2">
    <location>
        <begin position="222"/>
        <end position="299"/>
    </location>
</feature>
<feature type="compositionally biased region" description="Basic and acidic residues" evidence="2">
    <location>
        <begin position="273"/>
        <end position="284"/>
    </location>
</feature>
<dbReference type="Gene3D" id="4.10.60.10">
    <property type="entry name" value="Zinc finger, CCHC-type"/>
    <property type="match status" value="1"/>
</dbReference>
<evidence type="ECO:0000256" key="1">
    <source>
        <dbReference type="PROSITE-ProRule" id="PRU00047"/>
    </source>
</evidence>
<name>A0A8T0U935_PANVG</name>
<gene>
    <name evidence="4" type="ORF">PVAP13_3NG189289</name>
</gene>
<evidence type="ECO:0000259" key="3">
    <source>
        <dbReference type="PROSITE" id="PS50158"/>
    </source>
</evidence>
<feature type="region of interest" description="Disordered" evidence="2">
    <location>
        <begin position="1"/>
        <end position="125"/>
    </location>
</feature>
<dbReference type="PROSITE" id="PS50158">
    <property type="entry name" value="ZF_CCHC"/>
    <property type="match status" value="1"/>
</dbReference>
<dbReference type="AlphaFoldDB" id="A0A8T0U935"/>
<organism evidence="4 5">
    <name type="scientific">Panicum virgatum</name>
    <name type="common">Blackwell switchgrass</name>
    <dbReference type="NCBI Taxonomy" id="38727"/>
    <lineage>
        <taxon>Eukaryota</taxon>
        <taxon>Viridiplantae</taxon>
        <taxon>Streptophyta</taxon>
        <taxon>Embryophyta</taxon>
        <taxon>Tracheophyta</taxon>
        <taxon>Spermatophyta</taxon>
        <taxon>Magnoliopsida</taxon>
        <taxon>Liliopsida</taxon>
        <taxon>Poales</taxon>
        <taxon>Poaceae</taxon>
        <taxon>PACMAD clade</taxon>
        <taxon>Panicoideae</taxon>
        <taxon>Panicodae</taxon>
        <taxon>Paniceae</taxon>
        <taxon>Panicinae</taxon>
        <taxon>Panicum</taxon>
        <taxon>Panicum sect. Hiantes</taxon>
    </lineage>
</organism>
<dbReference type="GO" id="GO:0003676">
    <property type="term" value="F:nucleic acid binding"/>
    <property type="evidence" value="ECO:0007669"/>
    <property type="project" value="InterPro"/>
</dbReference>
<dbReference type="GO" id="GO:0008270">
    <property type="term" value="F:zinc ion binding"/>
    <property type="evidence" value="ECO:0007669"/>
    <property type="project" value="UniProtKB-KW"/>
</dbReference>
<evidence type="ECO:0000313" key="4">
    <source>
        <dbReference type="EMBL" id="KAG2621192.1"/>
    </source>
</evidence>
<sequence length="346" mass="36925">MGSPPPSPPPPPPPGGRCSESGSAPNPRRQLNPEASPFSATPGAGPSHPVEGSPEGICFSIPSDSDEDGDEDDDLHWIPPCTSPKGKSAAVAGRRRSTSPARAPDGFMADARRSGHAPSRSFSPPLVDEEGFRRVVSRRRLREIARRAPPPIRVRRPVPADLVGRCFNCLAFDHVASQCIHPSRCLRCEKVGHVAKNCKRPRFPSFPQRGRGRPVRRADLAADAAVAPNRRGVGRSAASASTASSGSASTGRDYSGPPSVCAASPMDRSSSPDGRRRSPADRSEGFPPPPELPLGHPSRRIASVTRTILRTSELQQEEDALVDTALVVLVLGTRPSLAPYQVRRFL</sequence>
<feature type="compositionally biased region" description="Acidic residues" evidence="2">
    <location>
        <begin position="64"/>
        <end position="74"/>
    </location>
</feature>
<dbReference type="Proteomes" id="UP000823388">
    <property type="component" value="Chromosome 3N"/>
</dbReference>
<protein>
    <recommendedName>
        <fullName evidence="3">CCHC-type domain-containing protein</fullName>
    </recommendedName>
</protein>
<dbReference type="InterPro" id="IPR001878">
    <property type="entry name" value="Znf_CCHC"/>
</dbReference>
<accession>A0A8T0U935</accession>
<feature type="domain" description="CCHC-type" evidence="3">
    <location>
        <begin position="184"/>
        <end position="200"/>
    </location>
</feature>